<dbReference type="EC" id="2.7.8.7" evidence="8"/>
<evidence type="ECO:0000256" key="2">
    <source>
        <dbReference type="ARBA" id="ARBA00022679"/>
    </source>
</evidence>
<evidence type="ECO:0000256" key="6">
    <source>
        <dbReference type="ARBA" id="ARBA00023098"/>
    </source>
</evidence>
<evidence type="ECO:0000313" key="11">
    <source>
        <dbReference type="Proteomes" id="UP000216752"/>
    </source>
</evidence>
<keyword evidence="8" id="KW-0963">Cytoplasm</keyword>
<evidence type="ECO:0000256" key="5">
    <source>
        <dbReference type="ARBA" id="ARBA00022842"/>
    </source>
</evidence>
<keyword evidence="7 8" id="KW-0275">Fatty acid biosynthesis</keyword>
<accession>A0ABZ3II64</accession>
<proteinExistence type="inferred from homology"/>
<keyword evidence="2 8" id="KW-0808">Transferase</keyword>
<comment type="subcellular location">
    <subcellularLocation>
        <location evidence="8">Cytoplasm</location>
    </subcellularLocation>
</comment>
<keyword evidence="6 8" id="KW-0443">Lipid metabolism</keyword>
<dbReference type="SUPFAM" id="SSF56214">
    <property type="entry name" value="4'-phosphopantetheinyl transferase"/>
    <property type="match status" value="1"/>
</dbReference>
<dbReference type="EMBL" id="CP155573">
    <property type="protein sequence ID" value="XFO65345.1"/>
    <property type="molecule type" value="Genomic_DNA"/>
</dbReference>
<organism evidence="10 11">
    <name type="scientific">Sporomusa silvacetica DSM 10669</name>
    <dbReference type="NCBI Taxonomy" id="1123289"/>
    <lineage>
        <taxon>Bacteria</taxon>
        <taxon>Bacillati</taxon>
        <taxon>Bacillota</taxon>
        <taxon>Negativicutes</taxon>
        <taxon>Selenomonadales</taxon>
        <taxon>Sporomusaceae</taxon>
        <taxon>Sporomusa</taxon>
    </lineage>
</organism>
<evidence type="ECO:0000256" key="7">
    <source>
        <dbReference type="ARBA" id="ARBA00023160"/>
    </source>
</evidence>
<keyword evidence="3 8" id="KW-0479">Metal-binding</keyword>
<protein>
    <recommendedName>
        <fullName evidence="8">Holo-[acyl-carrier-protein] synthase</fullName>
        <shortName evidence="8">Holo-ACP synthase</shortName>
        <ecNumber evidence="8">2.7.8.7</ecNumber>
    </recommendedName>
    <alternativeName>
        <fullName evidence="8">4'-phosphopantetheinyl transferase AcpS</fullName>
    </alternativeName>
</protein>
<evidence type="ECO:0000313" key="10">
    <source>
        <dbReference type="EMBL" id="XFO65345.1"/>
    </source>
</evidence>
<evidence type="ECO:0000256" key="1">
    <source>
        <dbReference type="ARBA" id="ARBA00022516"/>
    </source>
</evidence>
<dbReference type="Proteomes" id="UP000216752">
    <property type="component" value="Chromosome"/>
</dbReference>
<dbReference type="NCBIfam" id="TIGR00556">
    <property type="entry name" value="pantethn_trn"/>
    <property type="match status" value="1"/>
</dbReference>
<evidence type="ECO:0000256" key="8">
    <source>
        <dbReference type="HAMAP-Rule" id="MF_00101"/>
    </source>
</evidence>
<keyword evidence="1 8" id="KW-0444">Lipid biosynthesis</keyword>
<evidence type="ECO:0000256" key="3">
    <source>
        <dbReference type="ARBA" id="ARBA00022723"/>
    </source>
</evidence>
<evidence type="ECO:0000259" key="9">
    <source>
        <dbReference type="Pfam" id="PF01648"/>
    </source>
</evidence>
<dbReference type="Pfam" id="PF01648">
    <property type="entry name" value="ACPS"/>
    <property type="match status" value="1"/>
</dbReference>
<dbReference type="HAMAP" id="MF_00101">
    <property type="entry name" value="AcpS"/>
    <property type="match status" value="1"/>
</dbReference>
<keyword evidence="11" id="KW-1185">Reference proteome</keyword>
<name>A0ABZ3II64_9FIRM</name>
<keyword evidence="4 8" id="KW-0276">Fatty acid metabolism</keyword>
<dbReference type="Gene3D" id="3.90.470.20">
    <property type="entry name" value="4'-phosphopantetheinyl transferase domain"/>
    <property type="match status" value="1"/>
</dbReference>
<dbReference type="NCBIfam" id="TIGR00516">
    <property type="entry name" value="acpS"/>
    <property type="match status" value="1"/>
</dbReference>
<dbReference type="InterPro" id="IPR004568">
    <property type="entry name" value="Ppantetheine-prot_Trfase_dom"/>
</dbReference>
<evidence type="ECO:0000256" key="4">
    <source>
        <dbReference type="ARBA" id="ARBA00022832"/>
    </source>
</evidence>
<sequence length="163" mass="17178">MSLSSVAHGCEVVSLFSIWFLKKLVYNYSCNFVVGDDMVIGIGIDIIEIKRIKAAIARDSFIKRVFTAAEAAYCSSRGVQQAASFAARFAAKEAVAKALGCGFAGGNIRDIEVIIGDGGKPEIILHGSFAVLAAKLGVTVLHISLTHAQEYAAAQAVLEGGNK</sequence>
<comment type="catalytic activity">
    <reaction evidence="8">
        <text>apo-[ACP] + CoA = holo-[ACP] + adenosine 3',5'-bisphosphate + H(+)</text>
        <dbReference type="Rhea" id="RHEA:12068"/>
        <dbReference type="Rhea" id="RHEA-COMP:9685"/>
        <dbReference type="Rhea" id="RHEA-COMP:9690"/>
        <dbReference type="ChEBI" id="CHEBI:15378"/>
        <dbReference type="ChEBI" id="CHEBI:29999"/>
        <dbReference type="ChEBI" id="CHEBI:57287"/>
        <dbReference type="ChEBI" id="CHEBI:58343"/>
        <dbReference type="ChEBI" id="CHEBI:64479"/>
        <dbReference type="EC" id="2.7.8.7"/>
    </reaction>
</comment>
<keyword evidence="5 8" id="KW-0460">Magnesium</keyword>
<feature type="binding site" evidence="8">
    <location>
        <position position="45"/>
    </location>
    <ligand>
        <name>Mg(2+)</name>
        <dbReference type="ChEBI" id="CHEBI:18420"/>
    </ligand>
</feature>
<comment type="function">
    <text evidence="8">Transfers the 4'-phosphopantetheine moiety from coenzyme A to a Ser of acyl-carrier-protein.</text>
</comment>
<dbReference type="InterPro" id="IPR008278">
    <property type="entry name" value="4-PPantetheinyl_Trfase_dom"/>
</dbReference>
<comment type="cofactor">
    <cofactor evidence="8">
        <name>Mg(2+)</name>
        <dbReference type="ChEBI" id="CHEBI:18420"/>
    </cofactor>
</comment>
<dbReference type="RefSeq" id="WP_342747356.1">
    <property type="nucleotide sequence ID" value="NZ_CP155573.1"/>
</dbReference>
<reference evidence="10" key="1">
    <citation type="submission" date="2024-05" db="EMBL/GenBank/DDBJ databases">
        <title>Isolation and characterization of Sporomusa carbonis sp. nov., a carboxydotrophic hydrogenogen in the genus of Sporomusa isolated from a charcoal burning pile.</title>
        <authorList>
            <person name="Boeer T."/>
            <person name="Rosenbaum F."/>
            <person name="Eysell L."/>
            <person name="Mueller V."/>
            <person name="Daniel R."/>
            <person name="Poehlein A."/>
        </authorList>
    </citation>
    <scope>NUCLEOTIDE SEQUENCE [LARGE SCALE GENOMIC DNA]</scope>
    <source>
        <strain evidence="10">DSM 10669</strain>
    </source>
</reference>
<feature type="domain" description="4'-phosphopantetheinyl transferase" evidence="9">
    <location>
        <begin position="41"/>
        <end position="153"/>
    </location>
</feature>
<comment type="similarity">
    <text evidence="8">Belongs to the P-Pant transferase superfamily. AcpS family.</text>
</comment>
<dbReference type="InterPro" id="IPR037143">
    <property type="entry name" value="4-PPantetheinyl_Trfase_dom_sf"/>
</dbReference>
<gene>
    <name evidence="8" type="primary">acpS</name>
    <name evidence="10" type="ORF">SPSIL_014540</name>
</gene>
<feature type="binding site" evidence="8">
    <location>
        <position position="93"/>
    </location>
    <ligand>
        <name>Mg(2+)</name>
        <dbReference type="ChEBI" id="CHEBI:18420"/>
    </ligand>
</feature>
<dbReference type="InterPro" id="IPR002582">
    <property type="entry name" value="ACPS"/>
</dbReference>